<evidence type="ECO:0000313" key="1">
    <source>
        <dbReference type="EMBL" id="JAD63211.1"/>
    </source>
</evidence>
<proteinExistence type="predicted"/>
<reference evidence="1" key="2">
    <citation type="journal article" date="2015" name="Data Brief">
        <title>Shoot transcriptome of the giant reed, Arundo donax.</title>
        <authorList>
            <person name="Barrero R.A."/>
            <person name="Guerrero F.D."/>
            <person name="Moolhuijzen P."/>
            <person name="Goolsby J.A."/>
            <person name="Tidwell J."/>
            <person name="Bellgard S.E."/>
            <person name="Bellgard M.I."/>
        </authorList>
    </citation>
    <scope>NUCLEOTIDE SEQUENCE</scope>
    <source>
        <tissue evidence="1">Shoot tissue taken approximately 20 cm above the soil surface</tissue>
    </source>
</reference>
<protein>
    <submittedName>
        <fullName evidence="1">Uncharacterized protein</fullName>
    </submittedName>
</protein>
<dbReference type="AlphaFoldDB" id="A0A0A9BIL8"/>
<name>A0A0A9BIL8_ARUDO</name>
<sequence>MEVILITSSSLIGWAGINRFPTFCSSQELQSASSSSDASKRRLID</sequence>
<accession>A0A0A9BIL8</accession>
<organism evidence="1">
    <name type="scientific">Arundo donax</name>
    <name type="common">Giant reed</name>
    <name type="synonym">Donax arundinaceus</name>
    <dbReference type="NCBI Taxonomy" id="35708"/>
    <lineage>
        <taxon>Eukaryota</taxon>
        <taxon>Viridiplantae</taxon>
        <taxon>Streptophyta</taxon>
        <taxon>Embryophyta</taxon>
        <taxon>Tracheophyta</taxon>
        <taxon>Spermatophyta</taxon>
        <taxon>Magnoliopsida</taxon>
        <taxon>Liliopsida</taxon>
        <taxon>Poales</taxon>
        <taxon>Poaceae</taxon>
        <taxon>PACMAD clade</taxon>
        <taxon>Arundinoideae</taxon>
        <taxon>Arundineae</taxon>
        <taxon>Arundo</taxon>
    </lineage>
</organism>
<reference evidence="1" key="1">
    <citation type="submission" date="2014-09" db="EMBL/GenBank/DDBJ databases">
        <authorList>
            <person name="Magalhaes I.L.F."/>
            <person name="Oliveira U."/>
            <person name="Santos F.R."/>
            <person name="Vidigal T.H.D.A."/>
            <person name="Brescovit A.D."/>
            <person name="Santos A.J."/>
        </authorList>
    </citation>
    <scope>NUCLEOTIDE SEQUENCE</scope>
    <source>
        <tissue evidence="1">Shoot tissue taken approximately 20 cm above the soil surface</tissue>
    </source>
</reference>
<dbReference type="EMBL" id="GBRH01234684">
    <property type="protein sequence ID" value="JAD63211.1"/>
    <property type="molecule type" value="Transcribed_RNA"/>
</dbReference>